<dbReference type="EMBL" id="VCMV01000031">
    <property type="protein sequence ID" value="KAB0265657.1"/>
    <property type="molecule type" value="Genomic_DNA"/>
</dbReference>
<comment type="caution">
    <text evidence="3">The sequence shown here is derived from an EMBL/GenBank/DDBJ whole genome shotgun (WGS) entry which is preliminary data.</text>
</comment>
<dbReference type="Gene3D" id="1.20.141.10">
    <property type="entry name" value="Chitosanase, subunit A, domain 1"/>
    <property type="match status" value="1"/>
</dbReference>
<protein>
    <submittedName>
        <fullName evidence="3">Uncharacterized protein</fullName>
    </submittedName>
</protein>
<gene>
    <name evidence="3" type="ORF">FEZ63_17600</name>
</gene>
<organism evidence="3 4">
    <name type="scientific">Microvirga brassicacearum</name>
    <dbReference type="NCBI Taxonomy" id="2580413"/>
    <lineage>
        <taxon>Bacteria</taxon>
        <taxon>Pseudomonadati</taxon>
        <taxon>Pseudomonadota</taxon>
        <taxon>Alphaproteobacteria</taxon>
        <taxon>Hyphomicrobiales</taxon>
        <taxon>Methylobacteriaceae</taxon>
        <taxon>Microvirga</taxon>
    </lineage>
</organism>
<dbReference type="CDD" id="cd13926">
    <property type="entry name" value="N-acetylmuramidase_GH108"/>
    <property type="match status" value="1"/>
</dbReference>
<accession>A0A5N3P7F3</accession>
<feature type="domain" description="Peptidoglycan binding" evidence="2">
    <location>
        <begin position="99"/>
        <end position="160"/>
    </location>
</feature>
<sequence length="184" mass="19825">MIGASSLFQQCLDLVIAHEGGFVHHPFDPGGATNFGITHKTLSQARGRRASVGDVRQLSRAEAGAIYRQFYWEPIRAGEMPAGVALAVFDLAVNSGISRAVRLLQSTLGAKVDGVVGAHTLEAACRADAVDLIRRLTRARLGFLARLAIWPVFGRGWRRRVLSVEQDALRLALKSAPTLKGSSP</sequence>
<feature type="domain" description="TtsA-like Glycoside hydrolase family 108" evidence="1">
    <location>
        <begin position="13"/>
        <end position="96"/>
    </location>
</feature>
<dbReference type="InterPro" id="IPR023346">
    <property type="entry name" value="Lysozyme-like_dom_sf"/>
</dbReference>
<dbReference type="AlphaFoldDB" id="A0A5N3P7F3"/>
<dbReference type="InterPro" id="IPR008565">
    <property type="entry name" value="TtsA-like_GH18_dom"/>
</dbReference>
<dbReference type="SUPFAM" id="SSF53955">
    <property type="entry name" value="Lysozyme-like"/>
    <property type="match status" value="1"/>
</dbReference>
<dbReference type="Proteomes" id="UP000325684">
    <property type="component" value="Unassembled WGS sequence"/>
</dbReference>
<dbReference type="Pfam" id="PF09374">
    <property type="entry name" value="PG_binding_3"/>
    <property type="match status" value="1"/>
</dbReference>
<name>A0A5N3P7F3_9HYPH</name>
<dbReference type="OrthoDB" id="9815229at2"/>
<keyword evidence="4" id="KW-1185">Reference proteome</keyword>
<dbReference type="InterPro" id="IPR018537">
    <property type="entry name" value="Peptidoglycan-bd_3"/>
</dbReference>
<dbReference type="Pfam" id="PF05838">
    <property type="entry name" value="Glyco_hydro_108"/>
    <property type="match status" value="1"/>
</dbReference>
<reference evidence="3 4" key="1">
    <citation type="journal article" date="2019" name="Microorganisms">
        <title>Genome Insights into the Novel Species Microvirga brassicacearum, a Rapeseed Endophyte with Biotechnological Potential.</title>
        <authorList>
            <person name="Jimenez-Gomez A."/>
            <person name="Saati-Santamaria Z."/>
            <person name="Igual J.M."/>
            <person name="Rivas R."/>
            <person name="Mateos P.F."/>
            <person name="Garcia-Fraile P."/>
        </authorList>
    </citation>
    <scope>NUCLEOTIDE SEQUENCE [LARGE SCALE GENOMIC DNA]</scope>
    <source>
        <strain evidence="3 4">CDVBN77</strain>
    </source>
</reference>
<evidence type="ECO:0000259" key="2">
    <source>
        <dbReference type="Pfam" id="PF09374"/>
    </source>
</evidence>
<proteinExistence type="predicted"/>
<dbReference type="RefSeq" id="WP_150946895.1">
    <property type="nucleotide sequence ID" value="NZ_VCMV01000031.1"/>
</dbReference>
<evidence type="ECO:0000313" key="3">
    <source>
        <dbReference type="EMBL" id="KAB0265657.1"/>
    </source>
</evidence>
<evidence type="ECO:0000259" key="1">
    <source>
        <dbReference type="Pfam" id="PF05838"/>
    </source>
</evidence>
<evidence type="ECO:0000313" key="4">
    <source>
        <dbReference type="Proteomes" id="UP000325684"/>
    </source>
</evidence>